<dbReference type="HOGENOM" id="CLU_2115463_0_0_2"/>
<dbReference type="KEGG" id="mby:MSBRM_1241"/>
<dbReference type="EMBL" id="CP009528">
    <property type="protein sequence ID" value="AKB54239.1"/>
    <property type="molecule type" value="Genomic_DNA"/>
</dbReference>
<dbReference type="GeneID" id="24844477"/>
<evidence type="ECO:0000313" key="2">
    <source>
        <dbReference type="EMBL" id="AKB54239.1"/>
    </source>
</evidence>
<dbReference type="PATRIC" id="fig|1434108.4.peg.1531"/>
<dbReference type="RefSeq" id="WP_048118653.1">
    <property type="nucleotide sequence ID" value="NZ_CP009528.1"/>
</dbReference>
<feature type="coiled-coil region" evidence="1">
    <location>
        <begin position="3"/>
        <end position="63"/>
    </location>
</feature>
<keyword evidence="3" id="KW-1185">Reference proteome</keyword>
<accession>A0A0E3QSK4</accession>
<reference evidence="2 3" key="1">
    <citation type="submission" date="2014-07" db="EMBL/GenBank/DDBJ databases">
        <title>Methanogenic archaea and the global carbon cycle.</title>
        <authorList>
            <person name="Henriksen J.R."/>
            <person name="Luke J."/>
            <person name="Reinhart S."/>
            <person name="Benedict M.N."/>
            <person name="Youngblut N.D."/>
            <person name="Metcalf M.E."/>
            <person name="Whitaker R.J."/>
            <person name="Metcalf W.W."/>
        </authorList>
    </citation>
    <scope>NUCLEOTIDE SEQUENCE [LARGE SCALE GENOMIC DNA]</scope>
    <source>
        <strain evidence="2 3">MS</strain>
    </source>
</reference>
<proteinExistence type="predicted"/>
<dbReference type="Proteomes" id="UP000033033">
    <property type="component" value="Chromosome"/>
</dbReference>
<organism evidence="2 3">
    <name type="scientific">Methanosarcina barkeri MS</name>
    <dbReference type="NCBI Taxonomy" id="1434108"/>
    <lineage>
        <taxon>Archaea</taxon>
        <taxon>Methanobacteriati</taxon>
        <taxon>Methanobacteriota</taxon>
        <taxon>Stenosarchaea group</taxon>
        <taxon>Methanomicrobia</taxon>
        <taxon>Methanosarcinales</taxon>
        <taxon>Methanosarcinaceae</taxon>
        <taxon>Methanosarcina</taxon>
    </lineage>
</organism>
<evidence type="ECO:0000256" key="1">
    <source>
        <dbReference type="SAM" id="Coils"/>
    </source>
</evidence>
<protein>
    <submittedName>
        <fullName evidence="2">Uncharacterized protein</fullName>
    </submittedName>
</protein>
<dbReference type="AlphaFoldDB" id="A0A0E3QSK4"/>
<keyword evidence="1" id="KW-0175">Coiled coil</keyword>
<name>A0A0E3QSK4_METBA</name>
<sequence length="114" mass="13351">MELEALQQSLASLDTNTDEVEDERYAKAFHILFSTIEKQNEKIEFFKAEIQKLRDEINLFKGEQNKLKIHGSKKNESILSILSENSSISIQYEKDTNRAQKGYKRREEVISRRA</sequence>
<evidence type="ECO:0000313" key="3">
    <source>
        <dbReference type="Proteomes" id="UP000033033"/>
    </source>
</evidence>
<gene>
    <name evidence="2" type="ORF">MSBRM_1241</name>
</gene>